<gene>
    <name evidence="2" type="ORF">FC695_45380</name>
</gene>
<feature type="non-terminal residue" evidence="2">
    <location>
        <position position="1"/>
    </location>
</feature>
<feature type="non-terminal residue" evidence="2">
    <location>
        <position position="98"/>
    </location>
</feature>
<protein>
    <submittedName>
        <fullName evidence="2">Collagenase</fullName>
    </submittedName>
</protein>
<name>A0A9X8ZYY3_BACCE</name>
<organism evidence="2 3">
    <name type="scientific">Bacillus cereus</name>
    <dbReference type="NCBI Taxonomy" id="1396"/>
    <lineage>
        <taxon>Bacteria</taxon>
        <taxon>Bacillati</taxon>
        <taxon>Bacillota</taxon>
        <taxon>Bacilli</taxon>
        <taxon>Bacillales</taxon>
        <taxon>Bacillaceae</taxon>
        <taxon>Bacillus</taxon>
        <taxon>Bacillus cereus group</taxon>
    </lineage>
</organism>
<evidence type="ECO:0000259" key="1">
    <source>
        <dbReference type="Pfam" id="PF08453"/>
    </source>
</evidence>
<dbReference type="EMBL" id="SZOH01005582">
    <property type="protein sequence ID" value="TKI78880.1"/>
    <property type="molecule type" value="Genomic_DNA"/>
</dbReference>
<evidence type="ECO:0000313" key="2">
    <source>
        <dbReference type="EMBL" id="TKI78880.1"/>
    </source>
</evidence>
<sequence>GLFTEPPAKNASFTKRLKLADLSQRPLAPTDNIKPLAEEKKYSMAELNQLNNKQLTDLLVTIKWHQIPELFQFNSDSLKFYQDDSRMQAIINKLAEQG</sequence>
<evidence type="ECO:0000313" key="3">
    <source>
        <dbReference type="Proteomes" id="UP000308444"/>
    </source>
</evidence>
<dbReference type="InterPro" id="IPR013661">
    <property type="entry name" value="Peptidase_M9_N_dom"/>
</dbReference>
<dbReference type="AlphaFoldDB" id="A0A9X8ZYY3"/>
<feature type="domain" description="Peptidase M9 collagenase N-terminal" evidence="1">
    <location>
        <begin position="42"/>
        <end position="98"/>
    </location>
</feature>
<comment type="caution">
    <text evidence="2">The sequence shown here is derived from an EMBL/GenBank/DDBJ whole genome shotgun (WGS) entry which is preliminary data.</text>
</comment>
<proteinExistence type="predicted"/>
<dbReference type="Proteomes" id="UP000308444">
    <property type="component" value="Unassembled WGS sequence"/>
</dbReference>
<reference evidence="2 3" key="1">
    <citation type="journal article" date="2019" name="Environ. Microbiol.">
        <title>An active ?-lactamase is a part of an orchestrated cell wall stress resistance network of Bacillus subtilis and related rhizosphere species.</title>
        <authorList>
            <person name="Bucher T."/>
            <person name="Keren-Paz A."/>
            <person name="Hausser J."/>
            <person name="Olender T."/>
            <person name="Cytryn E."/>
            <person name="Kolodkin-Gal I."/>
        </authorList>
    </citation>
    <scope>NUCLEOTIDE SEQUENCE [LARGE SCALE GENOMIC DNA]</scope>
    <source>
        <strain evidence="2 3">I32</strain>
    </source>
</reference>
<dbReference type="Pfam" id="PF08453">
    <property type="entry name" value="Peptidase_M9_N"/>
    <property type="match status" value="1"/>
</dbReference>
<accession>A0A9X8ZYY3</accession>